<reference evidence="2" key="3">
    <citation type="submission" date="2025-09" db="UniProtKB">
        <authorList>
            <consortium name="Ensembl"/>
        </authorList>
    </citation>
    <scope>IDENTIFICATION</scope>
</reference>
<evidence type="ECO:0000313" key="2">
    <source>
        <dbReference type="Ensembl" id="ENSPPYP00000044655.1"/>
    </source>
</evidence>
<evidence type="ECO:0000256" key="1">
    <source>
        <dbReference type="SAM" id="MobiDB-lite"/>
    </source>
</evidence>
<reference evidence="2 3" key="1">
    <citation type="submission" date="2008-02" db="EMBL/GenBank/DDBJ databases">
        <title>A 6x draft sequence assembly of the Pongo pygmaeus abelii genome.</title>
        <authorList>
            <person name="Wilson R.K."/>
            <person name="Mardis E."/>
        </authorList>
    </citation>
    <scope>NUCLEOTIDE SEQUENCE [LARGE SCALE GENOMIC DNA]</scope>
</reference>
<feature type="region of interest" description="Disordered" evidence="1">
    <location>
        <begin position="1"/>
        <end position="24"/>
    </location>
</feature>
<organism evidence="2 3">
    <name type="scientific">Pongo abelii</name>
    <name type="common">Sumatran orangutan</name>
    <name type="synonym">Pongo pygmaeus abelii</name>
    <dbReference type="NCBI Taxonomy" id="9601"/>
    <lineage>
        <taxon>Eukaryota</taxon>
        <taxon>Metazoa</taxon>
        <taxon>Chordata</taxon>
        <taxon>Craniata</taxon>
        <taxon>Vertebrata</taxon>
        <taxon>Euteleostomi</taxon>
        <taxon>Mammalia</taxon>
        <taxon>Eutheria</taxon>
        <taxon>Euarchontoglires</taxon>
        <taxon>Primates</taxon>
        <taxon>Haplorrhini</taxon>
        <taxon>Catarrhini</taxon>
        <taxon>Hominidae</taxon>
        <taxon>Pongo</taxon>
    </lineage>
</organism>
<name>A0A8I5UUM6_PONAB</name>
<proteinExistence type="predicted"/>
<sequence>MNLPPDRPGLSLSVRDSQPGVWET</sequence>
<dbReference type="GeneTree" id="ENSGT00940000162148"/>
<dbReference type="AlphaFoldDB" id="A0A8I5UUM6"/>
<accession>A0A8I5UUM6</accession>
<protein>
    <submittedName>
        <fullName evidence="2">Zinc finger RNA binding protein 2</fullName>
    </submittedName>
</protein>
<evidence type="ECO:0000313" key="3">
    <source>
        <dbReference type="Proteomes" id="UP000001595"/>
    </source>
</evidence>
<reference evidence="2" key="2">
    <citation type="submission" date="2025-08" db="UniProtKB">
        <authorList>
            <consortium name="Ensembl"/>
        </authorList>
    </citation>
    <scope>IDENTIFICATION</scope>
</reference>
<gene>
    <name evidence="2" type="primary">ZFR2</name>
</gene>
<dbReference type="Ensembl" id="ENSPPYT00000040934.1">
    <property type="protein sequence ID" value="ENSPPYP00000044655.1"/>
    <property type="gene ID" value="ENSPPYG00000009389.2"/>
</dbReference>
<keyword evidence="3" id="KW-1185">Reference proteome</keyword>
<dbReference type="Proteomes" id="UP000001595">
    <property type="component" value="Chromosome 19"/>
</dbReference>